<keyword evidence="2" id="KW-1185">Reference proteome</keyword>
<proteinExistence type="predicted"/>
<evidence type="ECO:0000313" key="1">
    <source>
        <dbReference type="EMBL" id="CAB9497547.1"/>
    </source>
</evidence>
<name>A0A9N8H2N2_9STRA</name>
<comment type="caution">
    <text evidence="1">The sequence shown here is derived from an EMBL/GenBank/DDBJ whole genome shotgun (WGS) entry which is preliminary data.</text>
</comment>
<evidence type="ECO:0000313" key="2">
    <source>
        <dbReference type="Proteomes" id="UP001153069"/>
    </source>
</evidence>
<reference evidence="1" key="1">
    <citation type="submission" date="2020-06" db="EMBL/GenBank/DDBJ databases">
        <authorList>
            <consortium name="Plant Systems Biology data submission"/>
        </authorList>
    </citation>
    <scope>NUCLEOTIDE SEQUENCE</scope>
    <source>
        <strain evidence="1">D6</strain>
    </source>
</reference>
<sequence>MVPAAGNLPKPLIHLQLGNHTKRLQVLLQVGAVSDKQLNTTGSSLLFYNYSLPTDPQPSIHLMHIGKTGGTTLRDNVIKWNNCSFGGPKKKQRCLEIFNGVEESTISRYIKGITHYQRTFGKHLSSEDVLLFVVRAPIDRFISWWGQNVPMCVEHRNKCRKRSKLFYQHVQKFYFKCFPSLQSFTQALNPSYNPVKAQSVSDSLPDYSDCNQLLQEAFKTVGMTDSYGHLTA</sequence>
<gene>
    <name evidence="1" type="ORF">SEMRO_21_G014930.1</name>
</gene>
<dbReference type="InterPro" id="IPR005331">
    <property type="entry name" value="Sulfotransferase"/>
</dbReference>
<dbReference type="AlphaFoldDB" id="A0A9N8H2N2"/>
<organism evidence="1 2">
    <name type="scientific">Seminavis robusta</name>
    <dbReference type="NCBI Taxonomy" id="568900"/>
    <lineage>
        <taxon>Eukaryota</taxon>
        <taxon>Sar</taxon>
        <taxon>Stramenopiles</taxon>
        <taxon>Ochrophyta</taxon>
        <taxon>Bacillariophyta</taxon>
        <taxon>Bacillariophyceae</taxon>
        <taxon>Bacillariophycidae</taxon>
        <taxon>Naviculales</taxon>
        <taxon>Naviculaceae</taxon>
        <taxon>Seminavis</taxon>
    </lineage>
</organism>
<dbReference type="EMBL" id="CAICTM010000021">
    <property type="protein sequence ID" value="CAB9497547.1"/>
    <property type="molecule type" value="Genomic_DNA"/>
</dbReference>
<dbReference type="Proteomes" id="UP001153069">
    <property type="component" value="Unassembled WGS sequence"/>
</dbReference>
<dbReference type="Pfam" id="PF03567">
    <property type="entry name" value="Sulfotransfer_2"/>
    <property type="match status" value="1"/>
</dbReference>
<dbReference type="GO" id="GO:0008146">
    <property type="term" value="F:sulfotransferase activity"/>
    <property type="evidence" value="ECO:0007669"/>
    <property type="project" value="InterPro"/>
</dbReference>
<accession>A0A9N8H2N2</accession>
<dbReference type="Gene3D" id="3.40.50.300">
    <property type="entry name" value="P-loop containing nucleotide triphosphate hydrolases"/>
    <property type="match status" value="1"/>
</dbReference>
<dbReference type="GO" id="GO:0016020">
    <property type="term" value="C:membrane"/>
    <property type="evidence" value="ECO:0007669"/>
    <property type="project" value="InterPro"/>
</dbReference>
<protein>
    <submittedName>
        <fullName evidence="1">Uncharacterized protein</fullName>
    </submittedName>
</protein>
<dbReference type="InterPro" id="IPR027417">
    <property type="entry name" value="P-loop_NTPase"/>
</dbReference>